<dbReference type="InterPro" id="IPR015860">
    <property type="entry name" value="ABC_transpr_TagH-like"/>
</dbReference>
<keyword evidence="4 6" id="KW-0067">ATP-binding</keyword>
<dbReference type="RefSeq" id="WP_171833940.1">
    <property type="nucleotide sequence ID" value="NZ_CP053708.1"/>
</dbReference>
<gene>
    <name evidence="6" type="ORF">HN018_10315</name>
</gene>
<dbReference type="InterPro" id="IPR027417">
    <property type="entry name" value="P-loop_NTPase"/>
</dbReference>
<reference evidence="6 7" key="1">
    <citation type="journal article" date="2014" name="World J. Microbiol. Biotechnol.">
        <title>Biodiversity and physiological characteristics of Antarctic and Arctic lichens-associated bacteria.</title>
        <authorList>
            <person name="Lee Y.M."/>
            <person name="Kim E.H."/>
            <person name="Lee H.K."/>
            <person name="Hong S.G."/>
        </authorList>
    </citation>
    <scope>NUCLEOTIDE SEQUENCE [LARGE SCALE GENOMIC DNA]</scope>
    <source>
        <strain evidence="6 7">PAMC 26569</strain>
    </source>
</reference>
<evidence type="ECO:0000256" key="1">
    <source>
        <dbReference type="ARBA" id="ARBA00005417"/>
    </source>
</evidence>
<accession>A0A6M8HPW3</accession>
<evidence type="ECO:0000256" key="3">
    <source>
        <dbReference type="ARBA" id="ARBA00022741"/>
    </source>
</evidence>
<dbReference type="GO" id="GO:0140359">
    <property type="term" value="F:ABC-type transporter activity"/>
    <property type="evidence" value="ECO:0007669"/>
    <property type="project" value="InterPro"/>
</dbReference>
<dbReference type="KEGG" id="lck:HN018_10315"/>
<dbReference type="CDD" id="cd03220">
    <property type="entry name" value="ABC_KpsT_Wzt"/>
    <property type="match status" value="1"/>
</dbReference>
<organism evidence="6 7">
    <name type="scientific">Lichenicola cladoniae</name>
    <dbReference type="NCBI Taxonomy" id="1484109"/>
    <lineage>
        <taxon>Bacteria</taxon>
        <taxon>Pseudomonadati</taxon>
        <taxon>Pseudomonadota</taxon>
        <taxon>Alphaproteobacteria</taxon>
        <taxon>Acetobacterales</taxon>
        <taxon>Acetobacteraceae</taxon>
        <taxon>Lichenicola</taxon>
    </lineage>
</organism>
<keyword evidence="3" id="KW-0547">Nucleotide-binding</keyword>
<sequence length="277" mass="30257">MRPFINTPNDTDTRSGTGASVEVQNLHVTFPLYHGSARTLRKTLAKATTGRFERDQQQRMVVQALRGISLSLKPGDRLGLVGGNGAGKTTLLRSLAGIYEPVAGRVVIRGEINALLDTNLGMNVDLTGRENITLRGLHAGMSPRRIRAIETDVQDFADLGSFLDMPVRTYSSGMVVRLGFALATSIRPRVLLMDEWFLAGDTNFMLKAQGRLEQLVQQAEILVISTHQLDVVSAWCTRVLWMDQGSIKLEGPPEVVIPAYLSHEASMSEAATAAELT</sequence>
<dbReference type="Pfam" id="PF00005">
    <property type="entry name" value="ABC_tran"/>
    <property type="match status" value="1"/>
</dbReference>
<dbReference type="GO" id="GO:0005524">
    <property type="term" value="F:ATP binding"/>
    <property type="evidence" value="ECO:0007669"/>
    <property type="project" value="UniProtKB-KW"/>
</dbReference>
<dbReference type="AlphaFoldDB" id="A0A6M8HPW3"/>
<dbReference type="SMART" id="SM00382">
    <property type="entry name" value="AAA"/>
    <property type="match status" value="1"/>
</dbReference>
<comment type="similarity">
    <text evidence="1">Belongs to the ABC transporter superfamily.</text>
</comment>
<dbReference type="GO" id="GO:0016887">
    <property type="term" value="F:ATP hydrolysis activity"/>
    <property type="evidence" value="ECO:0007669"/>
    <property type="project" value="InterPro"/>
</dbReference>
<dbReference type="InterPro" id="IPR050683">
    <property type="entry name" value="Bact_Polysacc_Export_ATP-bd"/>
</dbReference>
<evidence type="ECO:0000256" key="2">
    <source>
        <dbReference type="ARBA" id="ARBA00022448"/>
    </source>
</evidence>
<evidence type="ECO:0000313" key="6">
    <source>
        <dbReference type="EMBL" id="QKE90378.1"/>
    </source>
</evidence>
<dbReference type="GO" id="GO:0016020">
    <property type="term" value="C:membrane"/>
    <property type="evidence" value="ECO:0007669"/>
    <property type="project" value="InterPro"/>
</dbReference>
<dbReference type="Gene3D" id="3.40.50.300">
    <property type="entry name" value="P-loop containing nucleotide triphosphate hydrolases"/>
    <property type="match status" value="1"/>
</dbReference>
<dbReference type="PANTHER" id="PTHR46743:SF2">
    <property type="entry name" value="TEICHOIC ACIDS EXPORT ATP-BINDING PROTEIN TAGH"/>
    <property type="match status" value="1"/>
</dbReference>
<feature type="domain" description="ABC transporter" evidence="5">
    <location>
        <begin position="50"/>
        <end position="269"/>
    </location>
</feature>
<dbReference type="SUPFAM" id="SSF52540">
    <property type="entry name" value="P-loop containing nucleoside triphosphate hydrolases"/>
    <property type="match status" value="1"/>
</dbReference>
<dbReference type="Proteomes" id="UP000500767">
    <property type="component" value="Chromosome"/>
</dbReference>
<dbReference type="PROSITE" id="PS50893">
    <property type="entry name" value="ABC_TRANSPORTER_2"/>
    <property type="match status" value="1"/>
</dbReference>
<proteinExistence type="inferred from homology"/>
<evidence type="ECO:0000259" key="5">
    <source>
        <dbReference type="PROSITE" id="PS50893"/>
    </source>
</evidence>
<name>A0A6M8HPW3_9PROT</name>
<keyword evidence="7" id="KW-1185">Reference proteome</keyword>
<dbReference type="InterPro" id="IPR003439">
    <property type="entry name" value="ABC_transporter-like_ATP-bd"/>
</dbReference>
<evidence type="ECO:0000256" key="4">
    <source>
        <dbReference type="ARBA" id="ARBA00022840"/>
    </source>
</evidence>
<keyword evidence="2" id="KW-0813">Transport</keyword>
<dbReference type="InterPro" id="IPR003593">
    <property type="entry name" value="AAA+_ATPase"/>
</dbReference>
<protein>
    <submittedName>
        <fullName evidence="6">ABC transporter ATP-binding protein</fullName>
    </submittedName>
</protein>
<evidence type="ECO:0000313" key="7">
    <source>
        <dbReference type="Proteomes" id="UP000500767"/>
    </source>
</evidence>
<dbReference type="PANTHER" id="PTHR46743">
    <property type="entry name" value="TEICHOIC ACIDS EXPORT ATP-BINDING PROTEIN TAGH"/>
    <property type="match status" value="1"/>
</dbReference>
<dbReference type="EMBL" id="CP053708">
    <property type="protein sequence ID" value="QKE90378.1"/>
    <property type="molecule type" value="Genomic_DNA"/>
</dbReference>